<keyword evidence="1" id="KW-0614">Plasmid</keyword>
<proteinExistence type="predicted"/>
<dbReference type="EMBL" id="AP025293">
    <property type="protein sequence ID" value="BDD00733.1"/>
    <property type="molecule type" value="Genomic_DNA"/>
</dbReference>
<sequence>MSYHYHTVKLRVAGDHIKSEHLLPADCKQITGMAYSALSLSELESNTVPVSLTFPSTKLQENLSNIDLENKYDALLSQSSESTARSYFKSNFVDLLKGALLSGIVFTTVDQQVIADRLSELLNGTPFIDYIFEYDTFERYIEKRPFSSTSYREYQRIRLEITIKERVISYLQRNSARIFYYDKVIQSFPESPMRQVIFPLVFPQSILLENLRAMDLPIDYLANTQTEISAQQYFQQKFIPCLEEKLFEHINYRAIANSELQTRLQSILKDPTFTAAIFDNDYYTNYLKYKKYPVSLAEMFNRIIFYLSKRKKDIFFYERQYIDYPTQSGEQTLITTLINGNSFLLRDFPLPLNRRLKPIKKEIKPFAEPIMVNSSATILIKNKSGLPLDCYVYFQYQTEGA</sequence>
<evidence type="ECO:0000313" key="1">
    <source>
        <dbReference type="EMBL" id="BDD00733.1"/>
    </source>
</evidence>
<accession>A0ABN6LG70</accession>
<evidence type="ECO:0000313" key="2">
    <source>
        <dbReference type="Proteomes" id="UP001354989"/>
    </source>
</evidence>
<reference evidence="1 2" key="1">
    <citation type="submission" date="2021-12" db="EMBL/GenBank/DDBJ databases">
        <title>Genome sequencing of bacteria with rrn-lacking chromosome and rrn-plasmid.</title>
        <authorList>
            <person name="Anda M."/>
            <person name="Iwasaki W."/>
        </authorList>
    </citation>
    <scope>NUCLEOTIDE SEQUENCE [LARGE SCALE GENOMIC DNA]</scope>
    <source>
        <strain evidence="1 2">NBRC 101262</strain>
        <plasmid evidence="1 2">pPP1</plasmid>
    </source>
</reference>
<dbReference type="RefSeq" id="WP_338398535.1">
    <property type="nucleotide sequence ID" value="NZ_AP025293.1"/>
</dbReference>
<organism evidence="1 2">
    <name type="scientific">Persicobacter psychrovividus</name>
    <dbReference type="NCBI Taxonomy" id="387638"/>
    <lineage>
        <taxon>Bacteria</taxon>
        <taxon>Pseudomonadati</taxon>
        <taxon>Bacteroidota</taxon>
        <taxon>Cytophagia</taxon>
        <taxon>Cytophagales</taxon>
        <taxon>Persicobacteraceae</taxon>
        <taxon>Persicobacter</taxon>
    </lineage>
</organism>
<dbReference type="Proteomes" id="UP001354989">
    <property type="component" value="Plasmid pPP1"/>
</dbReference>
<gene>
    <name evidence="1" type="ORF">PEPS_30130</name>
</gene>
<name>A0ABN6LG70_9BACT</name>
<protein>
    <submittedName>
        <fullName evidence="1">Uncharacterized protein</fullName>
    </submittedName>
</protein>
<geneLocation type="plasmid" evidence="1 2">
    <name>pPP1</name>
</geneLocation>
<keyword evidence="2" id="KW-1185">Reference proteome</keyword>